<dbReference type="GO" id="GO:0005886">
    <property type="term" value="C:plasma membrane"/>
    <property type="evidence" value="ECO:0007669"/>
    <property type="project" value="UniProtKB-SubCell"/>
</dbReference>
<keyword evidence="8 11" id="KW-0472">Membrane</keyword>
<dbReference type="Pfam" id="PF00005">
    <property type="entry name" value="ABC_tran"/>
    <property type="match status" value="1"/>
</dbReference>
<dbReference type="PROSITE" id="PS50929">
    <property type="entry name" value="ABC_TM1F"/>
    <property type="match status" value="1"/>
</dbReference>
<protein>
    <submittedName>
        <fullName evidence="13">ABC transporter ATP-binding protein</fullName>
    </submittedName>
</protein>
<feature type="transmembrane region" description="Helical" evidence="11">
    <location>
        <begin position="180"/>
        <end position="197"/>
    </location>
</feature>
<feature type="region of interest" description="Disordered" evidence="10">
    <location>
        <begin position="1"/>
        <end position="20"/>
    </location>
</feature>
<dbReference type="Gene3D" id="1.20.1560.10">
    <property type="entry name" value="ABC transporter type 1, transmembrane domain"/>
    <property type="match status" value="1"/>
</dbReference>
<keyword evidence="9" id="KW-0175">Coiled coil</keyword>
<keyword evidence="4 11" id="KW-0812">Transmembrane</keyword>
<keyword evidence="2" id="KW-0813">Transport</keyword>
<evidence type="ECO:0000256" key="9">
    <source>
        <dbReference type="SAM" id="Coils"/>
    </source>
</evidence>
<dbReference type="FunFam" id="1.20.1560.10:FF:000011">
    <property type="entry name" value="Multidrug ABC transporter ATP-binding protein"/>
    <property type="match status" value="1"/>
</dbReference>
<keyword evidence="6 13" id="KW-0067">ATP-binding</keyword>
<name>A0A6G4D5U4_CLOBO</name>
<evidence type="ECO:0000256" key="5">
    <source>
        <dbReference type="ARBA" id="ARBA00022741"/>
    </source>
</evidence>
<evidence type="ECO:0000256" key="6">
    <source>
        <dbReference type="ARBA" id="ARBA00022840"/>
    </source>
</evidence>
<dbReference type="EMBL" id="SGMF01000079">
    <property type="protein sequence ID" value="NFC49119.1"/>
    <property type="molecule type" value="Genomic_DNA"/>
</dbReference>
<dbReference type="Gene3D" id="3.40.50.300">
    <property type="entry name" value="P-loop containing nucleotide triphosphate hydrolases"/>
    <property type="match status" value="1"/>
</dbReference>
<evidence type="ECO:0000256" key="2">
    <source>
        <dbReference type="ARBA" id="ARBA00022448"/>
    </source>
</evidence>
<sequence length="437" mass="48721">MSNRKIENERKGGFGSRHGGPIGAVEKAKDFKGTMKNLGKYIMPYKISIIFVIILAIGSAAFSIVGPKVLGKATTKLFEGLVQKVSGAKGALIDFNYIGKIITLLLVLYIISAIFSFVQGYIMSSVAQKISYEFRREISEKINRMPIKYFDNKTHGEVLSRVTNDVDTVSQTLNQSMSQIITSIVTIIGVLIMMLSISWQMTIVALLILPVSMIIIMLVVKKSQKYFKAQQEDLGNINGHVEEIYGGHNIMKVFNREQEAIEEFDKINDKLYSSAWKSQFLSGMMQPIMSFIGNIGYVLVSILGGWLAIKKTIEVGDILSFIQYVRSFTQPISQVAQIANVLQSTAASAERVFEFLEEEEEVKETENPVKLQKVSGEVEFKNVKFGYNKDKIIINDFSARIKPGQKVAIVGPTGAGKTTIIKLLMRFYDVNKGGIFI</sequence>
<proteinExistence type="predicted"/>
<dbReference type="CDD" id="cd18547">
    <property type="entry name" value="ABC_6TM_Tm288_like"/>
    <property type="match status" value="1"/>
</dbReference>
<keyword evidence="3" id="KW-1003">Cell membrane</keyword>
<evidence type="ECO:0000259" key="12">
    <source>
        <dbReference type="PROSITE" id="PS50929"/>
    </source>
</evidence>
<dbReference type="InterPro" id="IPR039421">
    <property type="entry name" value="Type_1_exporter"/>
</dbReference>
<evidence type="ECO:0000256" key="11">
    <source>
        <dbReference type="SAM" id="Phobius"/>
    </source>
</evidence>
<feature type="transmembrane region" description="Helical" evidence="11">
    <location>
        <begin position="288"/>
        <end position="309"/>
    </location>
</feature>
<organism evidence="13">
    <name type="scientific">Clostridium botulinum</name>
    <dbReference type="NCBI Taxonomy" id="1491"/>
    <lineage>
        <taxon>Bacteria</taxon>
        <taxon>Bacillati</taxon>
        <taxon>Bacillota</taxon>
        <taxon>Clostridia</taxon>
        <taxon>Eubacteriales</taxon>
        <taxon>Clostridiaceae</taxon>
        <taxon>Clostridium</taxon>
    </lineage>
</organism>
<keyword evidence="5" id="KW-0547">Nucleotide-binding</keyword>
<dbReference type="GO" id="GO:0015421">
    <property type="term" value="F:ABC-type oligopeptide transporter activity"/>
    <property type="evidence" value="ECO:0007669"/>
    <property type="project" value="TreeGrafter"/>
</dbReference>
<keyword evidence="7 11" id="KW-1133">Transmembrane helix</keyword>
<feature type="transmembrane region" description="Helical" evidence="11">
    <location>
        <begin position="203"/>
        <end position="220"/>
    </location>
</feature>
<dbReference type="SUPFAM" id="SSF90123">
    <property type="entry name" value="ABC transporter transmembrane region"/>
    <property type="match status" value="1"/>
</dbReference>
<feature type="compositionally biased region" description="Basic and acidic residues" evidence="10">
    <location>
        <begin position="1"/>
        <end position="12"/>
    </location>
</feature>
<dbReference type="GO" id="GO:0016887">
    <property type="term" value="F:ATP hydrolysis activity"/>
    <property type="evidence" value="ECO:0007669"/>
    <property type="project" value="InterPro"/>
</dbReference>
<dbReference type="Pfam" id="PF00664">
    <property type="entry name" value="ABC_membrane"/>
    <property type="match status" value="1"/>
</dbReference>
<dbReference type="PANTHER" id="PTHR43394">
    <property type="entry name" value="ATP-DEPENDENT PERMEASE MDL1, MITOCHONDRIAL"/>
    <property type="match status" value="1"/>
</dbReference>
<evidence type="ECO:0000256" key="8">
    <source>
        <dbReference type="ARBA" id="ARBA00023136"/>
    </source>
</evidence>
<dbReference type="PANTHER" id="PTHR43394:SF1">
    <property type="entry name" value="ATP-BINDING CASSETTE SUB-FAMILY B MEMBER 10, MITOCHONDRIAL"/>
    <property type="match status" value="1"/>
</dbReference>
<evidence type="ECO:0000256" key="7">
    <source>
        <dbReference type="ARBA" id="ARBA00022989"/>
    </source>
</evidence>
<gene>
    <name evidence="13" type="ORF">EXN05_18055</name>
</gene>
<dbReference type="InterPro" id="IPR027417">
    <property type="entry name" value="P-loop_NTPase"/>
</dbReference>
<evidence type="ECO:0000256" key="4">
    <source>
        <dbReference type="ARBA" id="ARBA00022692"/>
    </source>
</evidence>
<evidence type="ECO:0000256" key="3">
    <source>
        <dbReference type="ARBA" id="ARBA00022475"/>
    </source>
</evidence>
<evidence type="ECO:0000256" key="1">
    <source>
        <dbReference type="ARBA" id="ARBA00004651"/>
    </source>
</evidence>
<comment type="subcellular location">
    <subcellularLocation>
        <location evidence="1">Cell membrane</location>
        <topology evidence="1">Multi-pass membrane protein</topology>
    </subcellularLocation>
</comment>
<dbReference type="InterPro" id="IPR003439">
    <property type="entry name" value="ABC_transporter-like_ATP-bd"/>
</dbReference>
<feature type="transmembrane region" description="Helical" evidence="11">
    <location>
        <begin position="45"/>
        <end position="65"/>
    </location>
</feature>
<evidence type="ECO:0000256" key="10">
    <source>
        <dbReference type="SAM" id="MobiDB-lite"/>
    </source>
</evidence>
<feature type="domain" description="ABC transmembrane type-1" evidence="12">
    <location>
        <begin position="50"/>
        <end position="344"/>
    </location>
</feature>
<dbReference type="SUPFAM" id="SSF52540">
    <property type="entry name" value="P-loop containing nucleoside triphosphate hydrolases"/>
    <property type="match status" value="1"/>
</dbReference>
<reference evidence="13" key="1">
    <citation type="submission" date="2019-02" db="EMBL/GenBank/DDBJ databases">
        <title>Genome sequencing of Clostridium botulinum clinical isolates.</title>
        <authorList>
            <person name="Brunt J."/>
            <person name="Van Vliet A.H.M."/>
            <person name="Stringer S.C."/>
            <person name="Grant K.A."/>
            <person name="Carter A.C."/>
            <person name="Peck M.W."/>
        </authorList>
    </citation>
    <scope>NUCLEOTIDE SEQUENCE</scope>
    <source>
        <strain evidence="13">H065060505</strain>
    </source>
</reference>
<feature type="coiled-coil region" evidence="9">
    <location>
        <begin position="339"/>
        <end position="366"/>
    </location>
</feature>
<feature type="transmembrane region" description="Helical" evidence="11">
    <location>
        <begin position="101"/>
        <end position="122"/>
    </location>
</feature>
<dbReference type="AlphaFoldDB" id="A0A6G4D5U4"/>
<dbReference type="InterPro" id="IPR011527">
    <property type="entry name" value="ABC1_TM_dom"/>
</dbReference>
<dbReference type="GO" id="GO:0005524">
    <property type="term" value="F:ATP binding"/>
    <property type="evidence" value="ECO:0007669"/>
    <property type="project" value="UniProtKB-KW"/>
</dbReference>
<evidence type="ECO:0000313" key="13">
    <source>
        <dbReference type="EMBL" id="NFC49119.1"/>
    </source>
</evidence>
<feature type="non-terminal residue" evidence="13">
    <location>
        <position position="437"/>
    </location>
</feature>
<accession>A0A6G4D5U4</accession>
<dbReference type="InterPro" id="IPR036640">
    <property type="entry name" value="ABC1_TM_sf"/>
</dbReference>
<comment type="caution">
    <text evidence="13">The sequence shown here is derived from an EMBL/GenBank/DDBJ whole genome shotgun (WGS) entry which is preliminary data.</text>
</comment>